<dbReference type="CDD" id="cd00085">
    <property type="entry name" value="HNHc"/>
    <property type="match status" value="1"/>
</dbReference>
<reference evidence="2 3" key="1">
    <citation type="submission" date="2024-03" db="EMBL/GenBank/DDBJ databases">
        <title>Novel Streptomyces species of biotechnological and ecological value are a feature of Machair soil.</title>
        <authorList>
            <person name="Prole J.R."/>
            <person name="Goodfellow M."/>
            <person name="Allenby N."/>
            <person name="Ward A.C."/>
        </authorList>
    </citation>
    <scope>NUCLEOTIDE SEQUENCE [LARGE SCALE GENOMIC DNA]</scope>
    <source>
        <strain evidence="2 3">MS1.HAVA.3</strain>
    </source>
</reference>
<dbReference type="Pfam" id="PF01844">
    <property type="entry name" value="HNH"/>
    <property type="match status" value="1"/>
</dbReference>
<name>A0ABU8U8B7_9ACTN</name>
<keyword evidence="2" id="KW-0255">Endonuclease</keyword>
<evidence type="ECO:0000313" key="2">
    <source>
        <dbReference type="EMBL" id="MEJ8644142.1"/>
    </source>
</evidence>
<feature type="domain" description="HNH" evidence="1">
    <location>
        <begin position="161"/>
        <end position="202"/>
    </location>
</feature>
<keyword evidence="2" id="KW-0540">Nuclease</keyword>
<dbReference type="InterPro" id="IPR002711">
    <property type="entry name" value="HNH"/>
</dbReference>
<protein>
    <submittedName>
        <fullName evidence="2">HNH endonuclease</fullName>
    </submittedName>
</protein>
<dbReference type="InterPro" id="IPR003615">
    <property type="entry name" value="HNH_nuc"/>
</dbReference>
<gene>
    <name evidence="2" type="ORF">WKI68_28080</name>
</gene>
<dbReference type="EMBL" id="JBBKAM010000002">
    <property type="protein sequence ID" value="MEJ8644142.1"/>
    <property type="molecule type" value="Genomic_DNA"/>
</dbReference>
<keyword evidence="3" id="KW-1185">Reference proteome</keyword>
<keyword evidence="2" id="KW-0378">Hydrolase</keyword>
<evidence type="ECO:0000313" key="3">
    <source>
        <dbReference type="Proteomes" id="UP001382904"/>
    </source>
</evidence>
<comment type="caution">
    <text evidence="2">The sequence shown here is derived from an EMBL/GenBank/DDBJ whole genome shotgun (WGS) entry which is preliminary data.</text>
</comment>
<proteinExistence type="predicted"/>
<dbReference type="GO" id="GO:0004519">
    <property type="term" value="F:endonuclease activity"/>
    <property type="evidence" value="ECO:0007669"/>
    <property type="project" value="UniProtKB-KW"/>
</dbReference>
<accession>A0ABU8U8B7</accession>
<dbReference type="Proteomes" id="UP001382904">
    <property type="component" value="Unassembled WGS sequence"/>
</dbReference>
<evidence type="ECO:0000259" key="1">
    <source>
        <dbReference type="Pfam" id="PF01844"/>
    </source>
</evidence>
<sequence length="226" mass="25182">MSTGNRYTREVLAEAAARCNDINEVIAHLGTEPYGQLARYLMRRFAHHGIDVSHLAPTRGRGRPTPDELQGAVAQSCSIAETLRRLGHPDTSGRRAALRQWTTEYGISTAHFLGQAHQRGKVGPTPVKAAAVILVKHDGKRRSRTNLLRRALREIGVPERCDMCGTPPDWLGRSMTLEVDHINGDWSDDRAENLRLLCPNCHAVTDTWCRTRHRKAVAPRTSTVVD</sequence>
<organism evidence="2 3">
    <name type="scientific">Streptomyces caledonius</name>
    <dbReference type="NCBI Taxonomy" id="3134107"/>
    <lineage>
        <taxon>Bacteria</taxon>
        <taxon>Bacillati</taxon>
        <taxon>Actinomycetota</taxon>
        <taxon>Actinomycetes</taxon>
        <taxon>Kitasatosporales</taxon>
        <taxon>Streptomycetaceae</taxon>
        <taxon>Streptomyces</taxon>
    </lineage>
</organism>